<feature type="transmembrane region" description="Helical" evidence="6">
    <location>
        <begin position="298"/>
        <end position="316"/>
    </location>
</feature>
<evidence type="ECO:0000256" key="1">
    <source>
        <dbReference type="ARBA" id="ARBA00004651"/>
    </source>
</evidence>
<protein>
    <recommendedName>
        <fullName evidence="8">Polysaccharide biosynthesis protein</fullName>
    </recommendedName>
</protein>
<gene>
    <name evidence="7" type="ORF">KACHI17_12230</name>
</gene>
<dbReference type="InterPro" id="IPR050833">
    <property type="entry name" value="Poly_Biosynth_Transport"/>
</dbReference>
<comment type="subcellular location">
    <subcellularLocation>
        <location evidence="1">Cell membrane</location>
        <topology evidence="1">Multi-pass membrane protein</topology>
    </subcellularLocation>
</comment>
<organism evidence="7">
    <name type="scientific">Sediminibacterium sp. KACHI17</name>
    <dbReference type="NCBI Taxonomy" id="1751071"/>
    <lineage>
        <taxon>Bacteria</taxon>
        <taxon>Pseudomonadati</taxon>
        <taxon>Bacteroidota</taxon>
        <taxon>Chitinophagia</taxon>
        <taxon>Chitinophagales</taxon>
        <taxon>Chitinophagaceae</taxon>
        <taxon>Sediminibacterium</taxon>
    </lineage>
</organism>
<evidence type="ECO:0000256" key="6">
    <source>
        <dbReference type="SAM" id="Phobius"/>
    </source>
</evidence>
<dbReference type="PANTHER" id="PTHR30250:SF11">
    <property type="entry name" value="O-ANTIGEN TRANSPORTER-RELATED"/>
    <property type="match status" value="1"/>
</dbReference>
<feature type="transmembrane region" description="Helical" evidence="6">
    <location>
        <begin position="124"/>
        <end position="144"/>
    </location>
</feature>
<feature type="transmembrane region" description="Helical" evidence="6">
    <location>
        <begin position="364"/>
        <end position="384"/>
    </location>
</feature>
<feature type="transmembrane region" description="Helical" evidence="6">
    <location>
        <begin position="336"/>
        <end position="357"/>
    </location>
</feature>
<dbReference type="Pfam" id="PF01943">
    <property type="entry name" value="Polysacc_synt"/>
    <property type="match status" value="1"/>
</dbReference>
<feature type="transmembrane region" description="Helical" evidence="6">
    <location>
        <begin position="92"/>
        <end position="118"/>
    </location>
</feature>
<feature type="transmembrane region" description="Helical" evidence="6">
    <location>
        <begin position="238"/>
        <end position="255"/>
    </location>
</feature>
<sequence length="418" mass="47810">MPFQKIYLSLVNNRSAIQNFANLSFLQAANVLAQILLIPIIAHKAGLIEFGQIMVAASYAAMVSILINYGSNQSGVKDVALHRADRSLLSQTFYSIYYTRGLLLLLSFLLLSVIFFVSPSHYRHFLSANTIILAEMLNPFFFFVGMQQLFLYNLSNLIAKIISALLILFFITSSKEGIWVNFLIGIPSILANLFLMLHIIRKYQLFHFMVSFRELKKYVRTNFYLTGNNACVQLQQSYFLFVVSSMGDGMILAAYSLTDKIIWSFRMLIISFFNTIYPRAALRYQQSPDAWKQMKRKLSYLISILFLAVALVLFFFPDTIIHIVSPESNAMATVYLRYVALVPLIAALNSLNVADLLIKQQYKYIFIIAVLLLFIAILFAQILISLQQPGLFGLYLLVIECSSIPLYLYFIRKTNQLY</sequence>
<dbReference type="EMBL" id="AP029612">
    <property type="protein sequence ID" value="BFG70342.1"/>
    <property type="molecule type" value="Genomic_DNA"/>
</dbReference>
<evidence type="ECO:0000313" key="7">
    <source>
        <dbReference type="EMBL" id="BFG70342.1"/>
    </source>
</evidence>
<evidence type="ECO:0000256" key="5">
    <source>
        <dbReference type="ARBA" id="ARBA00023136"/>
    </source>
</evidence>
<feature type="transmembrane region" description="Helical" evidence="6">
    <location>
        <begin position="261"/>
        <end position="277"/>
    </location>
</feature>
<evidence type="ECO:0000256" key="3">
    <source>
        <dbReference type="ARBA" id="ARBA00022692"/>
    </source>
</evidence>
<keyword evidence="5 6" id="KW-0472">Membrane</keyword>
<dbReference type="AlphaFoldDB" id="A0AAT9GIN0"/>
<keyword evidence="4 6" id="KW-1133">Transmembrane helix</keyword>
<dbReference type="GO" id="GO:0005886">
    <property type="term" value="C:plasma membrane"/>
    <property type="evidence" value="ECO:0007669"/>
    <property type="project" value="UniProtKB-SubCell"/>
</dbReference>
<proteinExistence type="predicted"/>
<feature type="transmembrane region" description="Helical" evidence="6">
    <location>
        <begin position="151"/>
        <end position="172"/>
    </location>
</feature>
<feature type="transmembrane region" description="Helical" evidence="6">
    <location>
        <begin position="390"/>
        <end position="410"/>
    </location>
</feature>
<feature type="transmembrane region" description="Helical" evidence="6">
    <location>
        <begin position="178"/>
        <end position="200"/>
    </location>
</feature>
<reference evidence="7" key="1">
    <citation type="submission" date="2024-02" db="EMBL/GenBank/DDBJ databases">
        <title>Sediminibacterium planktonica sp. nov. and Sediminibacterium longus sp. nov., isolated from surface lake and river water.</title>
        <authorList>
            <person name="Watanabe K."/>
            <person name="Takemine S."/>
            <person name="Ishii Y."/>
            <person name="Ogata Y."/>
            <person name="Shindo C."/>
            <person name="Suda W."/>
        </authorList>
    </citation>
    <scope>NUCLEOTIDE SEQUENCE</scope>
    <source>
        <strain evidence="7">KACHI17</strain>
    </source>
</reference>
<dbReference type="InterPro" id="IPR002797">
    <property type="entry name" value="Polysacc_synth"/>
</dbReference>
<name>A0AAT9GIN0_9BACT</name>
<keyword evidence="3 6" id="KW-0812">Transmembrane</keyword>
<dbReference type="PANTHER" id="PTHR30250">
    <property type="entry name" value="PST FAMILY PREDICTED COLANIC ACID TRANSPORTER"/>
    <property type="match status" value="1"/>
</dbReference>
<feature type="transmembrane region" description="Helical" evidence="6">
    <location>
        <begin position="20"/>
        <end position="41"/>
    </location>
</feature>
<accession>A0AAT9GIN0</accession>
<evidence type="ECO:0008006" key="8">
    <source>
        <dbReference type="Google" id="ProtNLM"/>
    </source>
</evidence>
<evidence type="ECO:0000256" key="2">
    <source>
        <dbReference type="ARBA" id="ARBA00022475"/>
    </source>
</evidence>
<feature type="transmembrane region" description="Helical" evidence="6">
    <location>
        <begin position="53"/>
        <end position="71"/>
    </location>
</feature>
<evidence type="ECO:0000256" key="4">
    <source>
        <dbReference type="ARBA" id="ARBA00022989"/>
    </source>
</evidence>
<keyword evidence="2" id="KW-1003">Cell membrane</keyword>